<dbReference type="Pfam" id="PF00248">
    <property type="entry name" value="Aldo_ket_red"/>
    <property type="match status" value="1"/>
</dbReference>
<dbReference type="GO" id="GO:0005829">
    <property type="term" value="C:cytosol"/>
    <property type="evidence" value="ECO:0007669"/>
    <property type="project" value="TreeGrafter"/>
</dbReference>
<dbReference type="InterPro" id="IPR023210">
    <property type="entry name" value="NADP_OxRdtase_dom"/>
</dbReference>
<name>A0A6P3YBT5_DINQU</name>
<dbReference type="Gene3D" id="3.20.20.100">
    <property type="entry name" value="NADP-dependent oxidoreductase domain"/>
    <property type="match status" value="1"/>
</dbReference>
<dbReference type="GO" id="GO:0016491">
    <property type="term" value="F:oxidoreductase activity"/>
    <property type="evidence" value="ECO:0007669"/>
    <property type="project" value="InterPro"/>
</dbReference>
<protein>
    <submittedName>
        <fullName evidence="3">L-galactose dehydrogenase-like</fullName>
    </submittedName>
</protein>
<keyword evidence="2" id="KW-1185">Reference proteome</keyword>
<evidence type="ECO:0000259" key="1">
    <source>
        <dbReference type="Pfam" id="PF00248"/>
    </source>
</evidence>
<dbReference type="SUPFAM" id="SSF51430">
    <property type="entry name" value="NAD(P)-linked oxidoreductase"/>
    <property type="match status" value="1"/>
</dbReference>
<dbReference type="RefSeq" id="XP_014487853.1">
    <property type="nucleotide sequence ID" value="XM_014632367.1"/>
</dbReference>
<feature type="non-terminal residue" evidence="3">
    <location>
        <position position="1"/>
    </location>
</feature>
<dbReference type="InterPro" id="IPR036812">
    <property type="entry name" value="NAD(P)_OxRdtase_dom_sf"/>
</dbReference>
<dbReference type="InterPro" id="IPR020471">
    <property type="entry name" value="AKR"/>
</dbReference>
<gene>
    <name evidence="3" type="primary">LOC106751467</name>
</gene>
<dbReference type="OrthoDB" id="48988at2759"/>
<accession>A0A6P3YBT5</accession>
<feature type="domain" description="NADP-dependent oxidoreductase" evidence="1">
    <location>
        <begin position="2"/>
        <end position="180"/>
    </location>
</feature>
<dbReference type="KEGG" id="dqu:106751467"/>
<dbReference type="AlphaFoldDB" id="A0A6P3YBT5"/>
<reference evidence="3" key="1">
    <citation type="submission" date="2025-08" db="UniProtKB">
        <authorList>
            <consortium name="RefSeq"/>
        </authorList>
    </citation>
    <scope>IDENTIFICATION</scope>
</reference>
<evidence type="ECO:0000313" key="3">
    <source>
        <dbReference type="RefSeq" id="XP_014487853.1"/>
    </source>
</evidence>
<evidence type="ECO:0000313" key="2">
    <source>
        <dbReference type="Proteomes" id="UP000515204"/>
    </source>
</evidence>
<dbReference type="PANTHER" id="PTHR42686">
    <property type="entry name" value="GH17980P-RELATED"/>
    <property type="match status" value="1"/>
</dbReference>
<proteinExistence type="predicted"/>
<dbReference type="GeneID" id="106751467"/>
<organism evidence="2 3">
    <name type="scientific">Dinoponera quadriceps</name>
    <name type="common">South American ant</name>
    <dbReference type="NCBI Taxonomy" id="609295"/>
    <lineage>
        <taxon>Eukaryota</taxon>
        <taxon>Metazoa</taxon>
        <taxon>Ecdysozoa</taxon>
        <taxon>Arthropoda</taxon>
        <taxon>Hexapoda</taxon>
        <taxon>Insecta</taxon>
        <taxon>Pterygota</taxon>
        <taxon>Neoptera</taxon>
        <taxon>Endopterygota</taxon>
        <taxon>Hymenoptera</taxon>
        <taxon>Apocrita</taxon>
        <taxon>Aculeata</taxon>
        <taxon>Formicoidea</taxon>
        <taxon>Formicidae</taxon>
        <taxon>Ponerinae</taxon>
        <taxon>Ponerini</taxon>
        <taxon>Dinoponera</taxon>
    </lineage>
</organism>
<dbReference type="PANTHER" id="PTHR42686:SF1">
    <property type="entry name" value="GH17980P-RELATED"/>
    <property type="match status" value="1"/>
</dbReference>
<sequence>LQVHDIEFAPSLEIILTQTLPELSRQVAIGKARYIGITGYPVSVLKKCVERSNINISCVLSYTRLTLIDDTLLQYVPFFKKHNIGLINAALPCMGALTNNGPPSWHPASDETKRQCANAAQYCKDQGVELSRLAIWHSLQYINIDTHLVGVQTTKQLQMNLDVLRNSITEKEETLLQEIQEKFLSKVKNHHWEGKEIEKYQEGMKDKI</sequence>
<dbReference type="Proteomes" id="UP000515204">
    <property type="component" value="Unplaced"/>
</dbReference>